<dbReference type="Pfam" id="PF03972">
    <property type="entry name" value="MmgE_PrpD_N"/>
    <property type="match status" value="1"/>
</dbReference>
<comment type="caution">
    <text evidence="5">The sequence shown here is derived from an EMBL/GenBank/DDBJ whole genome shotgun (WGS) entry which is preliminary data.</text>
</comment>
<evidence type="ECO:0000313" key="6">
    <source>
        <dbReference type="Proteomes" id="UP000216020"/>
    </source>
</evidence>
<evidence type="ECO:0000313" key="5">
    <source>
        <dbReference type="EMBL" id="OZI37445.1"/>
    </source>
</evidence>
<organism evidence="5 6">
    <name type="scientific">Bordetella genomosp. 10</name>
    <dbReference type="NCBI Taxonomy" id="1416804"/>
    <lineage>
        <taxon>Bacteria</taxon>
        <taxon>Pseudomonadati</taxon>
        <taxon>Pseudomonadota</taxon>
        <taxon>Betaproteobacteria</taxon>
        <taxon>Burkholderiales</taxon>
        <taxon>Alcaligenaceae</taxon>
        <taxon>Bordetella</taxon>
    </lineage>
</organism>
<dbReference type="Pfam" id="PF19305">
    <property type="entry name" value="MmgE_PrpD_C"/>
    <property type="match status" value="1"/>
</dbReference>
<feature type="domain" description="MmgE/PrpD N-terminal" evidence="3">
    <location>
        <begin position="29"/>
        <end position="265"/>
    </location>
</feature>
<dbReference type="InterPro" id="IPR045337">
    <property type="entry name" value="MmgE_PrpD_C"/>
</dbReference>
<dbReference type="Gene3D" id="1.10.4100.10">
    <property type="entry name" value="2-methylcitrate dehydratase PrpD"/>
    <property type="match status" value="1"/>
</dbReference>
<dbReference type="PANTHER" id="PTHR16943:SF8">
    <property type="entry name" value="2-METHYLCITRATE DEHYDRATASE"/>
    <property type="match status" value="1"/>
</dbReference>
<keyword evidence="6" id="KW-1185">Reference proteome</keyword>
<dbReference type="EMBL" id="NEVM01000001">
    <property type="protein sequence ID" value="OZI37445.1"/>
    <property type="molecule type" value="Genomic_DNA"/>
</dbReference>
<proteinExistence type="inferred from homology"/>
<comment type="similarity">
    <text evidence="1">Belongs to the PrpD family.</text>
</comment>
<dbReference type="GO" id="GO:0016829">
    <property type="term" value="F:lyase activity"/>
    <property type="evidence" value="ECO:0007669"/>
    <property type="project" value="InterPro"/>
</dbReference>
<evidence type="ECO:0000256" key="2">
    <source>
        <dbReference type="SAM" id="MobiDB-lite"/>
    </source>
</evidence>
<evidence type="ECO:0000256" key="1">
    <source>
        <dbReference type="ARBA" id="ARBA00006174"/>
    </source>
</evidence>
<evidence type="ECO:0008006" key="7">
    <source>
        <dbReference type="Google" id="ProtNLM"/>
    </source>
</evidence>
<evidence type="ECO:0000259" key="3">
    <source>
        <dbReference type="Pfam" id="PF03972"/>
    </source>
</evidence>
<dbReference type="InterPro" id="IPR045336">
    <property type="entry name" value="MmgE_PrpD_N"/>
</dbReference>
<dbReference type="PANTHER" id="PTHR16943">
    <property type="entry name" value="2-METHYLCITRATE DEHYDRATASE-RELATED"/>
    <property type="match status" value="1"/>
</dbReference>
<feature type="domain" description="MmgE/PrpD C-terminal" evidence="4">
    <location>
        <begin position="295"/>
        <end position="442"/>
    </location>
</feature>
<dbReference type="SUPFAM" id="SSF103378">
    <property type="entry name" value="2-methylcitrate dehydratase PrpD"/>
    <property type="match status" value="1"/>
</dbReference>
<dbReference type="InterPro" id="IPR042188">
    <property type="entry name" value="MmgE/PrpD_sf_2"/>
</dbReference>
<dbReference type="InterPro" id="IPR036148">
    <property type="entry name" value="MmgE/PrpD_sf"/>
</dbReference>
<protein>
    <recommendedName>
        <fullName evidence="7">2-methylcitrate dehydratase</fullName>
    </recommendedName>
</protein>
<gene>
    <name evidence="5" type="ORF">CAL29_03270</name>
</gene>
<dbReference type="Gene3D" id="3.30.1330.120">
    <property type="entry name" value="2-methylcitrate dehydratase PrpD"/>
    <property type="match status" value="1"/>
</dbReference>
<dbReference type="Proteomes" id="UP000216020">
    <property type="component" value="Unassembled WGS sequence"/>
</dbReference>
<dbReference type="InterPro" id="IPR005656">
    <property type="entry name" value="MmgE_PrpD"/>
</dbReference>
<reference evidence="6" key="1">
    <citation type="submission" date="2017-05" db="EMBL/GenBank/DDBJ databases">
        <title>Complete and WGS of Bordetella genogroups.</title>
        <authorList>
            <person name="Spilker T."/>
            <person name="Lipuma J."/>
        </authorList>
    </citation>
    <scope>NUCLEOTIDE SEQUENCE [LARGE SCALE GENOMIC DNA]</scope>
    <source>
        <strain evidence="6">AU16122</strain>
    </source>
</reference>
<sequence length="476" mass="50844">MIPPRHAKNDQVPRKPNVQSLSETPPLARRLADLVLSIPDEELPALALEHAKMSLASTLASAAVGYGIASARIIRELELADGGAETAAVWFDRRRLPLANAARVNAVASDAAASDDSDMRSIAHIGTIVSSVALAVGEREGSSGRDVLAAMVQGYEVAGRIDESLTPARMQRGFHGSYSTVFGACVAAGRLLRLDARRLAHAIALSATSIGGMAIAADTSWAREYHAGLAASTGIRAALAAQRGFESELGVLERPRGFLDALGGQAREDIVRDWGASWDIVTDMAIKLMPGAHPFHATAEAAAEAARAGRVRQDDIARIVVSSAVQWTDFKGEPHPRNLVDAAHSLHYFVAAAIADDGFSWQHMDEARMADPAIAALQDKVEFDPDPPPLPDRFPHRHGGTVAIHMKDGSVHRGVCVAPRGSGARGIDWRDVEDKFLRLFPRAGLPADATAACLEAVRHLDRADSIRSLIHLLGRR</sequence>
<dbReference type="InterPro" id="IPR042183">
    <property type="entry name" value="MmgE/PrpD_sf_1"/>
</dbReference>
<dbReference type="AlphaFoldDB" id="A0A261SJU5"/>
<dbReference type="OrthoDB" id="9112846at2"/>
<name>A0A261SJU5_9BORD</name>
<evidence type="ECO:0000259" key="4">
    <source>
        <dbReference type="Pfam" id="PF19305"/>
    </source>
</evidence>
<accession>A0A261SJU5</accession>
<feature type="region of interest" description="Disordered" evidence="2">
    <location>
        <begin position="1"/>
        <end position="23"/>
    </location>
</feature>